<accession>A0A367Y124</accession>
<feature type="region of interest" description="Disordered" evidence="1">
    <location>
        <begin position="72"/>
        <end position="96"/>
    </location>
</feature>
<evidence type="ECO:0000313" key="2">
    <source>
        <dbReference type="EMBL" id="RCK59585.1"/>
    </source>
</evidence>
<reference evidence="2 3" key="1">
    <citation type="submission" date="2018-06" db="EMBL/GenBank/DDBJ databases">
        <title>Whole genome sequencing of Candida tropicalis (genome annotated by CSBL at Korea University).</title>
        <authorList>
            <person name="Ahn J."/>
        </authorList>
    </citation>
    <scope>NUCLEOTIDE SEQUENCE [LARGE SCALE GENOMIC DNA]</scope>
    <source>
        <strain evidence="2 3">ATCC 20962</strain>
    </source>
</reference>
<proteinExistence type="predicted"/>
<organism evidence="2 3">
    <name type="scientific">Candida viswanathii</name>
    <dbReference type="NCBI Taxonomy" id="5486"/>
    <lineage>
        <taxon>Eukaryota</taxon>
        <taxon>Fungi</taxon>
        <taxon>Dikarya</taxon>
        <taxon>Ascomycota</taxon>
        <taxon>Saccharomycotina</taxon>
        <taxon>Pichiomycetes</taxon>
        <taxon>Debaryomycetaceae</taxon>
        <taxon>Candida/Lodderomyces clade</taxon>
        <taxon>Candida</taxon>
    </lineage>
</organism>
<evidence type="ECO:0000313" key="3">
    <source>
        <dbReference type="Proteomes" id="UP000253472"/>
    </source>
</evidence>
<sequence>MLDPQIPLELRRKYNMSGIGIGIPKRNYTSLITVMGHKPDGNETGPNRVNVADDVGYLFILQLELSMYVSPMSNRGKKKDHNKHQEEYGRNQCTPR</sequence>
<dbReference type="Proteomes" id="UP000253472">
    <property type="component" value="Unassembled WGS sequence"/>
</dbReference>
<dbReference type="AlphaFoldDB" id="A0A367Y124"/>
<protein>
    <submittedName>
        <fullName evidence="2">Uncharacterized protein</fullName>
    </submittedName>
</protein>
<gene>
    <name evidence="2" type="ORF">Cantr_07596</name>
</gene>
<dbReference type="EMBL" id="QLNQ01000027">
    <property type="protein sequence ID" value="RCK59585.1"/>
    <property type="molecule type" value="Genomic_DNA"/>
</dbReference>
<name>A0A367Y124_9ASCO</name>
<keyword evidence="3" id="KW-1185">Reference proteome</keyword>
<evidence type="ECO:0000256" key="1">
    <source>
        <dbReference type="SAM" id="MobiDB-lite"/>
    </source>
</evidence>
<comment type="caution">
    <text evidence="2">The sequence shown here is derived from an EMBL/GenBank/DDBJ whole genome shotgun (WGS) entry which is preliminary data.</text>
</comment>